<dbReference type="OrthoDB" id="9777444at2"/>
<feature type="chain" id="PRO_5021822001" evidence="3">
    <location>
        <begin position="24"/>
        <end position="671"/>
    </location>
</feature>
<feature type="domain" description="DUF4139" evidence="4">
    <location>
        <begin position="228"/>
        <end position="451"/>
    </location>
</feature>
<evidence type="ECO:0000313" key="6">
    <source>
        <dbReference type="Proteomes" id="UP000318405"/>
    </source>
</evidence>
<dbReference type="AlphaFoldDB" id="A0A556AWS6"/>
<dbReference type="InterPro" id="IPR037291">
    <property type="entry name" value="DUF4139"/>
</dbReference>
<comment type="caution">
    <text evidence="5">The sequence shown here is derived from an EMBL/GenBank/DDBJ whole genome shotgun (WGS) entry which is preliminary data.</text>
</comment>
<dbReference type="EMBL" id="VLTJ01000010">
    <property type="protein sequence ID" value="TSH97401.1"/>
    <property type="molecule type" value="Genomic_DNA"/>
</dbReference>
<feature type="coiled-coil region" evidence="1">
    <location>
        <begin position="575"/>
        <end position="654"/>
    </location>
</feature>
<keyword evidence="3" id="KW-0732">Signal</keyword>
<proteinExistence type="predicted"/>
<keyword evidence="6" id="KW-1185">Reference proteome</keyword>
<feature type="compositionally biased region" description="Basic and acidic residues" evidence="2">
    <location>
        <begin position="303"/>
        <end position="314"/>
    </location>
</feature>
<reference evidence="5 6" key="1">
    <citation type="submission" date="2019-07" db="EMBL/GenBank/DDBJ databases">
        <title>Qingshengfaniella alkalisoli gen. nov., sp. nov., isolated from saline soil.</title>
        <authorList>
            <person name="Xu L."/>
            <person name="Huang X.-X."/>
            <person name="Sun J.-Q."/>
        </authorList>
    </citation>
    <scope>NUCLEOTIDE SEQUENCE [LARGE SCALE GENOMIC DNA]</scope>
    <source>
        <strain evidence="5 6">DSM 27279</strain>
    </source>
</reference>
<evidence type="ECO:0000313" key="5">
    <source>
        <dbReference type="EMBL" id="TSH97401.1"/>
    </source>
</evidence>
<accession>A0A556AWS6</accession>
<evidence type="ECO:0000256" key="2">
    <source>
        <dbReference type="SAM" id="MobiDB-lite"/>
    </source>
</evidence>
<gene>
    <name evidence="5" type="ORF">FOZ76_06680</name>
</gene>
<evidence type="ECO:0000256" key="3">
    <source>
        <dbReference type="SAM" id="SignalP"/>
    </source>
</evidence>
<protein>
    <submittedName>
        <fullName evidence="5">DUF4139 domain-containing protein</fullName>
    </submittedName>
</protein>
<evidence type="ECO:0000256" key="1">
    <source>
        <dbReference type="SAM" id="Coils"/>
    </source>
</evidence>
<dbReference type="Proteomes" id="UP000318405">
    <property type="component" value="Unassembled WGS sequence"/>
</dbReference>
<feature type="region of interest" description="Disordered" evidence="2">
    <location>
        <begin position="295"/>
        <end position="352"/>
    </location>
</feature>
<evidence type="ECO:0000259" key="4">
    <source>
        <dbReference type="Pfam" id="PF13598"/>
    </source>
</evidence>
<dbReference type="RefSeq" id="WP_143947356.1">
    <property type="nucleotide sequence ID" value="NZ_BAABMB010000001.1"/>
</dbReference>
<dbReference type="Pfam" id="PF13598">
    <property type="entry name" value="DUF4139"/>
    <property type="match status" value="1"/>
</dbReference>
<name>A0A556AWS6_9BURK</name>
<sequence length="671" mass="70955">MPRPLHTRFAMLATVLVLTNAHAAQDADAADDGGRVVAVSLSSGGMAQVRRVFSVDGNQTLHVQAPLRDVDDWLKSLVVRDPAGTVAGMSLDGPAPLEETFRTLPFDAQDMAALPDLAQALAGTRVRASSGGRNVEGVILGVERPAQGPTPAGEAAEPAARLSVLTAPGRIDLLRLGPDATLEILDDAMRERLTRAATVTGLGTAQHARNLAIALEGTGAREVVLDHLVAAPVWKTSHRLVLQDDGKARLQSWAVVENATGEDWRDVELTLTTGAPVMYRQALYEHTWHERPVLGIETGAAEPPRRDDSAERPMAEASAASGQLMLNRAARVAAAPAPAPPPPMAAGSAGAAPAEEGATAASYRLPRPVTLAAGGTLAIPFVDAEVAGSRIAVFQADRGQRHPVAGVMLQNDTGVTLPPGILTVYDPDGAHAGDAALAAVPPSESRLALFAEDRKVEVTAETRPQEDITDVRIADGVLQATRVQRLNTQYRVKGAPDAARELLIEVPRRPGWQARSDALSGETATHWRLRQHLDAGAQAEIALVQERQQAQTLALLDADADVLMRWSGAAADDATRERLRELADLRRELAGAEQAVQRADGDLERAQANQARVRDNLAAVPADSTLGQRYVKMLADEEDRIAGLAEARDAAAAKATAMREMLGSALAKPAS</sequence>
<organism evidence="5 6">
    <name type="scientific">Verticiella sediminum</name>
    <dbReference type="NCBI Taxonomy" id="1247510"/>
    <lineage>
        <taxon>Bacteria</taxon>
        <taxon>Pseudomonadati</taxon>
        <taxon>Pseudomonadota</taxon>
        <taxon>Betaproteobacteria</taxon>
        <taxon>Burkholderiales</taxon>
        <taxon>Alcaligenaceae</taxon>
        <taxon>Verticiella</taxon>
    </lineage>
</organism>
<keyword evidence="1" id="KW-0175">Coiled coil</keyword>
<feature type="signal peptide" evidence="3">
    <location>
        <begin position="1"/>
        <end position="23"/>
    </location>
</feature>